<organism evidence="1 2">
    <name type="scientific">Salininema proteolyticum</name>
    <dbReference type="NCBI Taxonomy" id="1607685"/>
    <lineage>
        <taxon>Bacteria</taxon>
        <taxon>Bacillati</taxon>
        <taxon>Actinomycetota</taxon>
        <taxon>Actinomycetes</taxon>
        <taxon>Glycomycetales</taxon>
        <taxon>Glycomycetaceae</taxon>
        <taxon>Salininema</taxon>
    </lineage>
</organism>
<evidence type="ECO:0000313" key="1">
    <source>
        <dbReference type="EMBL" id="MFC4337905.1"/>
    </source>
</evidence>
<dbReference type="Pfam" id="PF10824">
    <property type="entry name" value="T7SS_ESX_EspC"/>
    <property type="match status" value="1"/>
</dbReference>
<accession>A0ABV8U449</accession>
<comment type="caution">
    <text evidence="1">The sequence shown here is derived from an EMBL/GenBank/DDBJ whole genome shotgun (WGS) entry which is preliminary data.</text>
</comment>
<sequence length="108" mass="11306">MADHVHMQCDDVRTVAKAVKSTGSGLSAAAEYAKEADPDPYMWGAVGAPLGIVYEEAATTVQDMLSRLPDALNGVADRINAAVDKTEDCDGKAARDLDGILNDLLEAG</sequence>
<evidence type="ECO:0000313" key="2">
    <source>
        <dbReference type="Proteomes" id="UP001595823"/>
    </source>
</evidence>
<gene>
    <name evidence="1" type="ORF">ACFPET_22170</name>
</gene>
<dbReference type="EMBL" id="JBHSDK010000061">
    <property type="protein sequence ID" value="MFC4337905.1"/>
    <property type="molecule type" value="Genomic_DNA"/>
</dbReference>
<reference evidence="2" key="1">
    <citation type="journal article" date="2019" name="Int. J. Syst. Evol. Microbiol.">
        <title>The Global Catalogue of Microorganisms (GCM) 10K type strain sequencing project: providing services to taxonomists for standard genome sequencing and annotation.</title>
        <authorList>
            <consortium name="The Broad Institute Genomics Platform"/>
            <consortium name="The Broad Institute Genome Sequencing Center for Infectious Disease"/>
            <person name="Wu L."/>
            <person name="Ma J."/>
        </authorList>
    </citation>
    <scope>NUCLEOTIDE SEQUENCE [LARGE SCALE GENOMIC DNA]</scope>
    <source>
        <strain evidence="2">IBRC-M 10908</strain>
    </source>
</reference>
<keyword evidence="2" id="KW-1185">Reference proteome</keyword>
<protein>
    <submittedName>
        <fullName evidence="1">Type VII secretion target</fullName>
    </submittedName>
</protein>
<dbReference type="InterPro" id="IPR022536">
    <property type="entry name" value="EspC"/>
</dbReference>
<dbReference type="RefSeq" id="WP_380625361.1">
    <property type="nucleotide sequence ID" value="NZ_JBHSDK010000061.1"/>
</dbReference>
<dbReference type="Proteomes" id="UP001595823">
    <property type="component" value="Unassembled WGS sequence"/>
</dbReference>
<name>A0ABV8U449_9ACTN</name>
<proteinExistence type="predicted"/>